<dbReference type="Gene3D" id="1.10.287.950">
    <property type="entry name" value="Methyl-accepting chemotaxis protein"/>
    <property type="match status" value="1"/>
</dbReference>
<evidence type="ECO:0000313" key="8">
    <source>
        <dbReference type="Proteomes" id="UP000018680"/>
    </source>
</evidence>
<evidence type="ECO:0000256" key="3">
    <source>
        <dbReference type="PROSITE-ProRule" id="PRU00284"/>
    </source>
</evidence>
<dbReference type="GO" id="GO:0006935">
    <property type="term" value="P:chemotaxis"/>
    <property type="evidence" value="ECO:0007669"/>
    <property type="project" value="UniProtKB-KW"/>
</dbReference>
<dbReference type="InterPro" id="IPR029151">
    <property type="entry name" value="Sensor-like_sf"/>
</dbReference>
<name>V5WM41_9SPIO</name>
<comment type="similarity">
    <text evidence="2">Belongs to the methyl-accepting chemotaxis (MCP) protein family.</text>
</comment>
<dbReference type="KEGG" id="slr:L21SP2_3347"/>
<dbReference type="InterPro" id="IPR003660">
    <property type="entry name" value="HAMP_dom"/>
</dbReference>
<evidence type="ECO:0000256" key="2">
    <source>
        <dbReference type="ARBA" id="ARBA00029447"/>
    </source>
</evidence>
<dbReference type="eggNOG" id="COG0840">
    <property type="taxonomic scope" value="Bacteria"/>
</dbReference>
<keyword evidence="3" id="KW-0807">Transducer</keyword>
<keyword evidence="4" id="KW-0812">Transmembrane</keyword>
<evidence type="ECO:0000256" key="1">
    <source>
        <dbReference type="ARBA" id="ARBA00022500"/>
    </source>
</evidence>
<dbReference type="InterPro" id="IPR004089">
    <property type="entry name" value="MCPsignal_dom"/>
</dbReference>
<dbReference type="PRINTS" id="PR00260">
    <property type="entry name" value="CHEMTRNSDUCR"/>
</dbReference>
<dbReference type="SUPFAM" id="SSF103190">
    <property type="entry name" value="Sensory domain-like"/>
    <property type="match status" value="1"/>
</dbReference>
<evidence type="ECO:0000256" key="4">
    <source>
        <dbReference type="SAM" id="Phobius"/>
    </source>
</evidence>
<sequence length="711" mass="77593">MLPIFLVLAGGVTLFTVRSWNQEIQNNLSETISSTSQTIQKMVASRSRLAVQFASIFADLESVKTAYSMENEIEARNLLEETVGNLTQTVQANSGAASFRIHFHKEPARSFYRSWTDTWDDDLTGFRSTIRKVYETGEAVRAVEIGRGGPVIRGIVPVRIDGNLVGSVERYYSPINLLQYLESEGIKRAAALLVDAEKARQIFFTEDLESNFVGEIGPMLISEVSEEWLDPQSVLNPEDIQQARDEKRVVIKTEGNYGVGYIPLIDFNNEVVALFSIVQDETRGLEQSRIIALIIGIGIFLSGIVLVLMARFFLRILVVRPIESARRVLDDMAKGNANLSSQLSIYTNDEIGRLSEAFNLVLGNLAEAVQTVKSTAHQATEISNTLSINTDSTISSLEDAAIETNGMNVQSANLMETVEKTKTITGNVLQELKKVESAVKNQNESVEISSSSVEEMAATVDNLAESTKSRVELAKQVSDASIEGRQEMEETLKRIQEADSSTNSIQNLLGVINKVSSQTNLLAMNAAIEAAHAGESGRGFAVVAEEIRKLAEGTAGNARQIGDEMKGIVGIISSSAESAEHSQQRFEKIVSGVEDLSTALNEMSASLDEMTVGNQEIRSALVQLKDSSQIVLQLANDLGDFIRQVDQQMDDVAVGSSSTAEAIDRVNTVLSEIKKGTESVKELGEKNQHIIQSLEETITKLGQSESVDSPS</sequence>
<evidence type="ECO:0000313" key="7">
    <source>
        <dbReference type="EMBL" id="AHC16685.1"/>
    </source>
</evidence>
<evidence type="ECO:0000259" key="5">
    <source>
        <dbReference type="PROSITE" id="PS50111"/>
    </source>
</evidence>
<dbReference type="GO" id="GO:0005886">
    <property type="term" value="C:plasma membrane"/>
    <property type="evidence" value="ECO:0007669"/>
    <property type="project" value="TreeGrafter"/>
</dbReference>
<dbReference type="Gene3D" id="6.10.340.10">
    <property type="match status" value="1"/>
</dbReference>
<dbReference type="SMART" id="SM00283">
    <property type="entry name" value="MA"/>
    <property type="match status" value="1"/>
</dbReference>
<dbReference type="PANTHER" id="PTHR43531:SF11">
    <property type="entry name" value="METHYL-ACCEPTING CHEMOTAXIS PROTEIN 3"/>
    <property type="match status" value="1"/>
</dbReference>
<keyword evidence="8" id="KW-1185">Reference proteome</keyword>
<protein>
    <recommendedName>
        <fullName evidence="9">Methyl-accepting chemotaxis protein</fullName>
    </recommendedName>
</protein>
<dbReference type="SMART" id="SM00304">
    <property type="entry name" value="HAMP"/>
    <property type="match status" value="1"/>
</dbReference>
<dbReference type="PANTHER" id="PTHR43531">
    <property type="entry name" value="PROTEIN ICFG"/>
    <property type="match status" value="1"/>
</dbReference>
<dbReference type="STRING" id="1307761.L21SP2_3347"/>
<proteinExistence type="inferred from homology"/>
<dbReference type="PROSITE" id="PS50111">
    <property type="entry name" value="CHEMOTAXIS_TRANSDUC_2"/>
    <property type="match status" value="1"/>
</dbReference>
<dbReference type="Pfam" id="PF14827">
    <property type="entry name" value="dCache_3"/>
    <property type="match status" value="1"/>
</dbReference>
<dbReference type="EMBL" id="CP006939">
    <property type="protein sequence ID" value="AHC16685.1"/>
    <property type="molecule type" value="Genomic_DNA"/>
</dbReference>
<dbReference type="CDD" id="cd06225">
    <property type="entry name" value="HAMP"/>
    <property type="match status" value="1"/>
</dbReference>
<feature type="domain" description="HAMP" evidence="6">
    <location>
        <begin position="316"/>
        <end position="370"/>
    </location>
</feature>
<evidence type="ECO:0000259" key="6">
    <source>
        <dbReference type="PROSITE" id="PS50885"/>
    </source>
</evidence>
<dbReference type="GO" id="GO:0004888">
    <property type="term" value="F:transmembrane signaling receptor activity"/>
    <property type="evidence" value="ECO:0007669"/>
    <property type="project" value="InterPro"/>
</dbReference>
<dbReference type="AlphaFoldDB" id="V5WM41"/>
<dbReference type="RefSeq" id="WP_024269573.1">
    <property type="nucleotide sequence ID" value="NC_023035.1"/>
</dbReference>
<dbReference type="Pfam" id="PF00672">
    <property type="entry name" value="HAMP"/>
    <property type="match status" value="1"/>
</dbReference>
<dbReference type="Pfam" id="PF00015">
    <property type="entry name" value="MCPsignal"/>
    <property type="match status" value="1"/>
</dbReference>
<dbReference type="SUPFAM" id="SSF58104">
    <property type="entry name" value="Methyl-accepting chemotaxis protein (MCP) signaling domain"/>
    <property type="match status" value="1"/>
</dbReference>
<dbReference type="PROSITE" id="PS50885">
    <property type="entry name" value="HAMP"/>
    <property type="match status" value="1"/>
</dbReference>
<keyword evidence="1" id="KW-0145">Chemotaxis</keyword>
<feature type="transmembrane region" description="Helical" evidence="4">
    <location>
        <begin position="290"/>
        <end position="314"/>
    </location>
</feature>
<keyword evidence="4" id="KW-0472">Membrane</keyword>
<dbReference type="InterPro" id="IPR004090">
    <property type="entry name" value="Chemotax_Me-accpt_rcpt"/>
</dbReference>
<dbReference type="InterPro" id="IPR029150">
    <property type="entry name" value="dCache_3"/>
</dbReference>
<dbReference type="Proteomes" id="UP000018680">
    <property type="component" value="Chromosome"/>
</dbReference>
<dbReference type="HOGENOM" id="CLU_388240_0_0_12"/>
<organism evidence="7 8">
    <name type="scientific">Salinispira pacifica</name>
    <dbReference type="NCBI Taxonomy" id="1307761"/>
    <lineage>
        <taxon>Bacteria</taxon>
        <taxon>Pseudomonadati</taxon>
        <taxon>Spirochaetota</taxon>
        <taxon>Spirochaetia</taxon>
        <taxon>Spirochaetales</taxon>
        <taxon>Spirochaetaceae</taxon>
        <taxon>Salinispira</taxon>
    </lineage>
</organism>
<dbReference type="GO" id="GO:0007165">
    <property type="term" value="P:signal transduction"/>
    <property type="evidence" value="ECO:0007669"/>
    <property type="project" value="UniProtKB-KW"/>
</dbReference>
<evidence type="ECO:0008006" key="9">
    <source>
        <dbReference type="Google" id="ProtNLM"/>
    </source>
</evidence>
<reference evidence="7 8" key="1">
    <citation type="journal article" date="2015" name="Stand. Genomic Sci.">
        <title>Complete genome sequence and description of Salinispira pacifica gen. nov., sp. nov., a novel spirochaete isolated form a hypersaline microbial mat.</title>
        <authorList>
            <person name="Ben Hania W."/>
            <person name="Joseph M."/>
            <person name="Schumann P."/>
            <person name="Bunk B."/>
            <person name="Fiebig A."/>
            <person name="Sproer C."/>
            <person name="Klenk H.P."/>
            <person name="Fardeau M.L."/>
            <person name="Spring S."/>
        </authorList>
    </citation>
    <scope>NUCLEOTIDE SEQUENCE [LARGE SCALE GENOMIC DNA]</scope>
    <source>
        <strain evidence="7 8">L21-RPul-D2</strain>
    </source>
</reference>
<keyword evidence="4" id="KW-1133">Transmembrane helix</keyword>
<dbReference type="InterPro" id="IPR051310">
    <property type="entry name" value="MCP_chemotaxis"/>
</dbReference>
<feature type="domain" description="Methyl-accepting transducer" evidence="5">
    <location>
        <begin position="417"/>
        <end position="639"/>
    </location>
</feature>
<gene>
    <name evidence="7" type="ORF">L21SP2_3347</name>
</gene>
<accession>V5WM41</accession>